<sequence>MSTKYEAHYEDRTFYFFITSKEPDEIRITMYGAVYTLVKKDDEWKNHSTNQMIMVPGLVNAVVAAAGL</sequence>
<keyword evidence="2" id="KW-1185">Reference proteome</keyword>
<organism evidence="1 2">
    <name type="scientific">Mucilaginibacter conchicola</name>
    <dbReference type="NCBI Taxonomy" id="2303333"/>
    <lineage>
        <taxon>Bacteria</taxon>
        <taxon>Pseudomonadati</taxon>
        <taxon>Bacteroidota</taxon>
        <taxon>Sphingobacteriia</taxon>
        <taxon>Sphingobacteriales</taxon>
        <taxon>Sphingobacteriaceae</taxon>
        <taxon>Mucilaginibacter</taxon>
    </lineage>
</organism>
<comment type="caution">
    <text evidence="1">The sequence shown here is derived from an EMBL/GenBank/DDBJ whole genome shotgun (WGS) entry which is preliminary data.</text>
</comment>
<dbReference type="Proteomes" id="UP000264217">
    <property type="component" value="Unassembled WGS sequence"/>
</dbReference>
<dbReference type="RefSeq" id="WP_117389613.1">
    <property type="nucleotide sequence ID" value="NZ_QWDC01000001.1"/>
</dbReference>
<dbReference type="EMBL" id="QWDC01000001">
    <property type="protein sequence ID" value="RFZ94047.1"/>
    <property type="molecule type" value="Genomic_DNA"/>
</dbReference>
<evidence type="ECO:0000313" key="1">
    <source>
        <dbReference type="EMBL" id="RFZ94047.1"/>
    </source>
</evidence>
<name>A0A372NWY2_9SPHI</name>
<dbReference type="OrthoDB" id="799641at2"/>
<protein>
    <submittedName>
        <fullName evidence="1">Uncharacterized protein</fullName>
    </submittedName>
</protein>
<evidence type="ECO:0000313" key="2">
    <source>
        <dbReference type="Proteomes" id="UP000264217"/>
    </source>
</evidence>
<proteinExistence type="predicted"/>
<accession>A0A372NWY2</accession>
<dbReference type="AlphaFoldDB" id="A0A372NWY2"/>
<reference evidence="1 2" key="1">
    <citation type="submission" date="2018-08" db="EMBL/GenBank/DDBJ databases">
        <title>Mucilaginibacter sp. MYSH2.</title>
        <authorList>
            <person name="Seo T."/>
        </authorList>
    </citation>
    <scope>NUCLEOTIDE SEQUENCE [LARGE SCALE GENOMIC DNA]</scope>
    <source>
        <strain evidence="1 2">MYSH2</strain>
    </source>
</reference>
<gene>
    <name evidence="1" type="ORF">D0C36_00345</name>
</gene>